<comment type="caution">
    <text evidence="2">The sequence shown here is derived from an EMBL/GenBank/DDBJ whole genome shotgun (WGS) entry which is preliminary data.</text>
</comment>
<keyword evidence="1" id="KW-0812">Transmembrane</keyword>
<feature type="transmembrane region" description="Helical" evidence="1">
    <location>
        <begin position="6"/>
        <end position="25"/>
    </location>
</feature>
<keyword evidence="1" id="KW-1133">Transmembrane helix</keyword>
<gene>
    <name evidence="2" type="ORF">FDK13_14665</name>
</gene>
<name>A0A4U6D5X2_9BACT</name>
<evidence type="ECO:0000256" key="1">
    <source>
        <dbReference type="SAM" id="Phobius"/>
    </source>
</evidence>
<dbReference type="AlphaFoldDB" id="A0A4U6D5X2"/>
<sequence>MTVVVWITAFYLFICLFPGLIYPGFPGLKPGATMSVMPTALGGGIINQIYPEINARGMTDIVAAEFIPWKMIDQYQHNHYHQPNLYRNKCQRHDRYGSRGIYSVGNDRLIATQSLPSTKPIPK</sequence>
<organism evidence="2 3">
    <name type="scientific">Dyadobacter frigoris</name>
    <dbReference type="NCBI Taxonomy" id="2576211"/>
    <lineage>
        <taxon>Bacteria</taxon>
        <taxon>Pseudomonadati</taxon>
        <taxon>Bacteroidota</taxon>
        <taxon>Cytophagia</taxon>
        <taxon>Cytophagales</taxon>
        <taxon>Spirosomataceae</taxon>
        <taxon>Dyadobacter</taxon>
    </lineage>
</organism>
<keyword evidence="3" id="KW-1185">Reference proteome</keyword>
<protein>
    <submittedName>
        <fullName evidence="2">Uncharacterized protein</fullName>
    </submittedName>
</protein>
<evidence type="ECO:0000313" key="2">
    <source>
        <dbReference type="EMBL" id="TKT91607.1"/>
    </source>
</evidence>
<proteinExistence type="predicted"/>
<accession>A0A4U6D5X2</accession>
<evidence type="ECO:0000313" key="3">
    <source>
        <dbReference type="Proteomes" id="UP000304900"/>
    </source>
</evidence>
<dbReference type="RefSeq" id="WP_137340754.1">
    <property type="nucleotide sequence ID" value="NZ_BSQH01000003.1"/>
</dbReference>
<dbReference type="Proteomes" id="UP000304900">
    <property type="component" value="Unassembled WGS sequence"/>
</dbReference>
<reference evidence="2 3" key="1">
    <citation type="submission" date="2019-05" db="EMBL/GenBank/DDBJ databases">
        <title>Dyadobacter AR-3-8 sp. nov., isolated from arctic soil.</title>
        <authorList>
            <person name="Chaudhary D.K."/>
        </authorList>
    </citation>
    <scope>NUCLEOTIDE SEQUENCE [LARGE SCALE GENOMIC DNA]</scope>
    <source>
        <strain evidence="2 3">AR-3-8</strain>
    </source>
</reference>
<dbReference type="EMBL" id="SZVO01000006">
    <property type="protein sequence ID" value="TKT91607.1"/>
    <property type="molecule type" value="Genomic_DNA"/>
</dbReference>
<keyword evidence="1" id="KW-0472">Membrane</keyword>